<dbReference type="GO" id="GO:0004177">
    <property type="term" value="F:aminopeptidase activity"/>
    <property type="evidence" value="ECO:0007669"/>
    <property type="project" value="TreeGrafter"/>
</dbReference>
<dbReference type="GO" id="GO:0005829">
    <property type="term" value="C:cytosol"/>
    <property type="evidence" value="ECO:0007669"/>
    <property type="project" value="TreeGrafter"/>
</dbReference>
<evidence type="ECO:0000256" key="4">
    <source>
        <dbReference type="ARBA" id="ARBA00022997"/>
    </source>
</evidence>
<comment type="catalytic activity">
    <reaction evidence="7">
        <text>Xaa-L-Pro dipeptide + H2O = an L-alpha-amino acid + L-proline</text>
        <dbReference type="Rhea" id="RHEA:76407"/>
        <dbReference type="ChEBI" id="CHEBI:15377"/>
        <dbReference type="ChEBI" id="CHEBI:59869"/>
        <dbReference type="ChEBI" id="CHEBI:60039"/>
        <dbReference type="ChEBI" id="CHEBI:195196"/>
        <dbReference type="EC" id="3.4.13.9"/>
    </reaction>
</comment>
<dbReference type="EC" id="3.4.13.9" evidence="7"/>
<dbReference type="GO" id="GO:0102009">
    <property type="term" value="F:proline dipeptidase activity"/>
    <property type="evidence" value="ECO:0007669"/>
    <property type="project" value="UniProtKB-EC"/>
</dbReference>
<dbReference type="GO" id="GO:0046872">
    <property type="term" value="F:metal ion binding"/>
    <property type="evidence" value="ECO:0007669"/>
    <property type="project" value="UniProtKB-KW"/>
</dbReference>
<evidence type="ECO:0000256" key="6">
    <source>
        <dbReference type="ARBA" id="ARBA00023211"/>
    </source>
</evidence>
<dbReference type="AlphaFoldDB" id="A0A432X1A0"/>
<dbReference type="RefSeq" id="WP_126757539.1">
    <property type="nucleotide sequence ID" value="NZ_PIPQ01000004.1"/>
</dbReference>
<comment type="function">
    <text evidence="7">Splits dipeptides with a prolyl residue in the C-terminal position.</text>
</comment>
<feature type="binding site" evidence="7">
    <location>
        <position position="240"/>
    </location>
    <ligand>
        <name>Mn(2+)</name>
        <dbReference type="ChEBI" id="CHEBI:29035"/>
        <label>2</label>
    </ligand>
</feature>
<evidence type="ECO:0000256" key="3">
    <source>
        <dbReference type="ARBA" id="ARBA00022801"/>
    </source>
</evidence>
<feature type="binding site" evidence="7">
    <location>
        <position position="413"/>
    </location>
    <ligand>
        <name>Mn(2+)</name>
        <dbReference type="ChEBI" id="CHEBI:29035"/>
        <label>1</label>
    </ligand>
</feature>
<evidence type="ECO:0000259" key="9">
    <source>
        <dbReference type="Pfam" id="PF21216"/>
    </source>
</evidence>
<evidence type="ECO:0000313" key="10">
    <source>
        <dbReference type="EMBL" id="RUO40056.1"/>
    </source>
</evidence>
<organism evidence="10 11">
    <name type="scientific">Aliidiomarina taiwanensis</name>
    <dbReference type="NCBI Taxonomy" id="946228"/>
    <lineage>
        <taxon>Bacteria</taxon>
        <taxon>Pseudomonadati</taxon>
        <taxon>Pseudomonadota</taxon>
        <taxon>Gammaproteobacteria</taxon>
        <taxon>Alteromonadales</taxon>
        <taxon>Idiomarinaceae</taxon>
        <taxon>Aliidiomarina</taxon>
    </lineage>
</organism>
<evidence type="ECO:0000259" key="8">
    <source>
        <dbReference type="Pfam" id="PF00557"/>
    </source>
</evidence>
<proteinExistence type="inferred from homology"/>
<dbReference type="Pfam" id="PF21216">
    <property type="entry name" value="PepQ_N"/>
    <property type="match status" value="1"/>
</dbReference>
<feature type="binding site" evidence="7">
    <location>
        <position position="251"/>
    </location>
    <ligand>
        <name>Mn(2+)</name>
        <dbReference type="ChEBI" id="CHEBI:29035"/>
        <label>2</label>
    </ligand>
</feature>
<feature type="binding site" evidence="7">
    <location>
        <position position="377"/>
    </location>
    <ligand>
        <name>Mn(2+)</name>
        <dbReference type="ChEBI" id="CHEBI:29035"/>
        <label>1</label>
    </ligand>
</feature>
<dbReference type="Pfam" id="PF00557">
    <property type="entry name" value="Peptidase_M24"/>
    <property type="match status" value="1"/>
</dbReference>
<dbReference type="GO" id="GO:0016795">
    <property type="term" value="F:phosphoric triester hydrolase activity"/>
    <property type="evidence" value="ECO:0007669"/>
    <property type="project" value="InterPro"/>
</dbReference>
<sequence>MSLYSEHLKTVMRRFDEALEHTGFDSVLIFSGQPQVAFLDDNSYPYRVNPLFKYWLPITESPKSYIFYRKGETPKLFLFQARDFWHTQPQLPPGEWQELFDIQLIDTIQPVRSALSGALSQTAFLGEAFDGLSEWGLAEVNPTSLINYVHFQRSLKTEYEVSCLRKANVLAAQGHNAAKLAFDNKASELEIHHAYLGAIQCHETQLPYNSIVALNQNGAVLHYDVYETKAPAEHLSFLIDAGALHDGYCADITRTYSASAEGFYAELVQAVDEAEQAIIGDIEVGRSYYDLHVDMHRKIAGLLAQFGFFKISAEAIFERGYTRAFFPHGLGHFIGLQVHDVAGHLKNAQGESFAPDAQHPFLRLRQTIQAGQVFTIEPGLYVVDQLLEEFEGNEDFNWQRIAELRPYGGVRIEDSVHVTSEGTVENLTRDAFASLK</sequence>
<dbReference type="InterPro" id="IPR022846">
    <property type="entry name" value="X_Pro_dipept"/>
</dbReference>
<keyword evidence="5 7" id="KW-0482">Metalloprotease</keyword>
<comment type="caution">
    <text evidence="10">The sequence shown here is derived from an EMBL/GenBank/DDBJ whole genome shotgun (WGS) entry which is preliminary data.</text>
</comment>
<feature type="domain" description="Xaa-Pro dipeptidase N-terminal" evidence="9">
    <location>
        <begin position="2"/>
        <end position="151"/>
    </location>
</feature>
<dbReference type="Gene3D" id="3.90.230.10">
    <property type="entry name" value="Creatinase/methionine aminopeptidase superfamily"/>
    <property type="match status" value="1"/>
</dbReference>
<dbReference type="InterPro" id="IPR029149">
    <property type="entry name" value="Creatin/AminoP/Spt16_N"/>
</dbReference>
<keyword evidence="4 7" id="KW-0224">Dipeptidase</keyword>
<dbReference type="InterPro" id="IPR001131">
    <property type="entry name" value="Peptidase_M24B_aminopep-P_CS"/>
</dbReference>
<name>A0A432X1A0_9GAMM</name>
<dbReference type="InterPro" id="IPR036005">
    <property type="entry name" value="Creatinase/aminopeptidase-like"/>
</dbReference>
<evidence type="ECO:0000313" key="11">
    <source>
        <dbReference type="Proteomes" id="UP000286976"/>
    </source>
</evidence>
<dbReference type="InterPro" id="IPR000994">
    <property type="entry name" value="Pept_M24"/>
</dbReference>
<comment type="cofactor">
    <cofactor evidence="7">
        <name>Mn(2+)</name>
        <dbReference type="ChEBI" id="CHEBI:29035"/>
    </cofactor>
    <text evidence="7">Binds 2 manganese ions per subunit.</text>
</comment>
<keyword evidence="2 7" id="KW-0479">Metal-binding</keyword>
<dbReference type="SUPFAM" id="SSF55920">
    <property type="entry name" value="Creatinase/aminopeptidase"/>
    <property type="match status" value="1"/>
</dbReference>
<keyword evidence="6 7" id="KW-0464">Manganese</keyword>
<dbReference type="GO" id="GO:0006508">
    <property type="term" value="P:proteolysis"/>
    <property type="evidence" value="ECO:0007669"/>
    <property type="project" value="UniProtKB-KW"/>
</dbReference>
<dbReference type="Proteomes" id="UP000286976">
    <property type="component" value="Unassembled WGS sequence"/>
</dbReference>
<evidence type="ECO:0000256" key="1">
    <source>
        <dbReference type="ARBA" id="ARBA00022670"/>
    </source>
</evidence>
<dbReference type="OrthoDB" id="9806388at2"/>
<dbReference type="EMBL" id="PIPQ01000004">
    <property type="protein sequence ID" value="RUO40056.1"/>
    <property type="molecule type" value="Genomic_DNA"/>
</dbReference>
<dbReference type="InterPro" id="IPR052433">
    <property type="entry name" value="X-Pro_dipept-like"/>
</dbReference>
<dbReference type="PANTHER" id="PTHR43226">
    <property type="entry name" value="XAA-PRO AMINOPEPTIDASE 3"/>
    <property type="match status" value="1"/>
</dbReference>
<evidence type="ECO:0000256" key="7">
    <source>
        <dbReference type="HAMAP-Rule" id="MF_01279"/>
    </source>
</evidence>
<keyword evidence="11" id="KW-1185">Reference proteome</keyword>
<comment type="similarity">
    <text evidence="7">Belongs to the peptidase M24B family. Bacterial-type prolidase subfamily.</text>
</comment>
<dbReference type="NCBIfam" id="NF010133">
    <property type="entry name" value="PRK13607.1"/>
    <property type="match status" value="1"/>
</dbReference>
<accession>A0A432X1A0</accession>
<protein>
    <recommendedName>
        <fullName evidence="7">Xaa-Pro dipeptidase</fullName>
        <shortName evidence="7">X-Pro dipeptidase</shortName>
        <ecNumber evidence="7">3.4.13.9</ecNumber>
    </recommendedName>
    <alternativeName>
        <fullName evidence="7">Imidodipeptidase</fullName>
    </alternativeName>
    <alternativeName>
        <fullName evidence="7">Proline dipeptidase</fullName>
        <shortName evidence="7">Prolidase</shortName>
    </alternativeName>
</protein>
<keyword evidence="1 7" id="KW-0645">Protease</keyword>
<feature type="binding site" evidence="7">
    <location>
        <position position="332"/>
    </location>
    <ligand>
        <name>Mn(2+)</name>
        <dbReference type="ChEBI" id="CHEBI:29035"/>
        <label>1</label>
    </ligand>
</feature>
<dbReference type="PANTHER" id="PTHR43226:SF8">
    <property type="entry name" value="XAA-PRO DIPEPTIDASE"/>
    <property type="match status" value="1"/>
</dbReference>
<dbReference type="PROSITE" id="PS00491">
    <property type="entry name" value="PROLINE_PEPTIDASE"/>
    <property type="match status" value="1"/>
</dbReference>
<dbReference type="HAMAP" id="MF_01279">
    <property type="entry name" value="X_Pro_dipeptid"/>
    <property type="match status" value="1"/>
</dbReference>
<dbReference type="Gene3D" id="3.40.350.10">
    <property type="entry name" value="Creatinase/prolidase N-terminal domain"/>
    <property type="match status" value="1"/>
</dbReference>
<keyword evidence="3 7" id="KW-0378">Hydrolase</keyword>
<dbReference type="GO" id="GO:0008235">
    <property type="term" value="F:metalloexopeptidase activity"/>
    <property type="evidence" value="ECO:0007669"/>
    <property type="project" value="UniProtKB-UniRule"/>
</dbReference>
<dbReference type="InterPro" id="IPR048819">
    <property type="entry name" value="PepQ_N"/>
</dbReference>
<feature type="binding site" evidence="7">
    <location>
        <position position="413"/>
    </location>
    <ligand>
        <name>Mn(2+)</name>
        <dbReference type="ChEBI" id="CHEBI:29035"/>
        <label>2</label>
    </ligand>
</feature>
<evidence type="ECO:0000256" key="2">
    <source>
        <dbReference type="ARBA" id="ARBA00022723"/>
    </source>
</evidence>
<feature type="binding site" evidence="7">
    <location>
        <position position="251"/>
    </location>
    <ligand>
        <name>Mn(2+)</name>
        <dbReference type="ChEBI" id="CHEBI:29035"/>
        <label>1</label>
    </ligand>
</feature>
<evidence type="ECO:0000256" key="5">
    <source>
        <dbReference type="ARBA" id="ARBA00023049"/>
    </source>
</evidence>
<reference evidence="10 11" key="1">
    <citation type="journal article" date="2011" name="Front. Microbiol.">
        <title>Genomic signatures of strain selection and enhancement in Bacillus atrophaeus var. globigii, a historical biowarfare simulant.</title>
        <authorList>
            <person name="Gibbons H.S."/>
            <person name="Broomall S.M."/>
            <person name="McNew L.A."/>
            <person name="Daligault H."/>
            <person name="Chapman C."/>
            <person name="Bruce D."/>
            <person name="Karavis M."/>
            <person name="Krepps M."/>
            <person name="McGregor P.A."/>
            <person name="Hong C."/>
            <person name="Park K.H."/>
            <person name="Akmal A."/>
            <person name="Feldman A."/>
            <person name="Lin J.S."/>
            <person name="Chang W.E."/>
            <person name="Higgs B.W."/>
            <person name="Demirev P."/>
            <person name="Lindquist J."/>
            <person name="Liem A."/>
            <person name="Fochler E."/>
            <person name="Read T.D."/>
            <person name="Tapia R."/>
            <person name="Johnson S."/>
            <person name="Bishop-Lilly K.A."/>
            <person name="Detter C."/>
            <person name="Han C."/>
            <person name="Sozhamannan S."/>
            <person name="Rosenzweig C.N."/>
            <person name="Skowronski E.W."/>
        </authorList>
    </citation>
    <scope>NUCLEOTIDE SEQUENCE [LARGE SCALE GENOMIC DNA]</scope>
    <source>
        <strain evidence="10 11">AIT1</strain>
    </source>
</reference>
<feature type="domain" description="Peptidase M24" evidence="8">
    <location>
        <begin position="163"/>
        <end position="419"/>
    </location>
</feature>
<gene>
    <name evidence="7" type="primary">pepQ</name>
    <name evidence="10" type="ORF">CWE15_07875</name>
</gene>